<gene>
    <name evidence="3" type="primary">jg5653</name>
    <name evidence="3" type="ORF">PAEG_LOCUS5256</name>
</gene>
<comment type="caution">
    <text evidence="3">The sequence shown here is derived from an EMBL/GenBank/DDBJ whole genome shotgun (WGS) entry which is preliminary data.</text>
</comment>
<reference evidence="3" key="1">
    <citation type="submission" date="2022-03" db="EMBL/GenBank/DDBJ databases">
        <authorList>
            <person name="Lindestad O."/>
        </authorList>
    </citation>
    <scope>NUCLEOTIDE SEQUENCE</scope>
</reference>
<dbReference type="Proteomes" id="UP000838756">
    <property type="component" value="Unassembled WGS sequence"/>
</dbReference>
<dbReference type="OrthoDB" id="7436381at2759"/>
<accession>A0A8S4QPZ8</accession>
<organism evidence="3 4">
    <name type="scientific">Pararge aegeria aegeria</name>
    <dbReference type="NCBI Taxonomy" id="348720"/>
    <lineage>
        <taxon>Eukaryota</taxon>
        <taxon>Metazoa</taxon>
        <taxon>Ecdysozoa</taxon>
        <taxon>Arthropoda</taxon>
        <taxon>Hexapoda</taxon>
        <taxon>Insecta</taxon>
        <taxon>Pterygota</taxon>
        <taxon>Neoptera</taxon>
        <taxon>Endopterygota</taxon>
        <taxon>Lepidoptera</taxon>
        <taxon>Glossata</taxon>
        <taxon>Ditrysia</taxon>
        <taxon>Papilionoidea</taxon>
        <taxon>Nymphalidae</taxon>
        <taxon>Satyrinae</taxon>
        <taxon>Satyrini</taxon>
        <taxon>Parargina</taxon>
        <taxon>Pararge</taxon>
    </lineage>
</organism>
<evidence type="ECO:0000256" key="1">
    <source>
        <dbReference type="SAM" id="Coils"/>
    </source>
</evidence>
<proteinExistence type="predicted"/>
<evidence type="ECO:0000313" key="3">
    <source>
        <dbReference type="EMBL" id="CAH2217342.1"/>
    </source>
</evidence>
<evidence type="ECO:0000313" key="4">
    <source>
        <dbReference type="Proteomes" id="UP000838756"/>
    </source>
</evidence>
<keyword evidence="1" id="KW-0175">Coiled coil</keyword>
<sequence>MAFLSTQNEELKKKIDLLEGKMKEDKQYITLLENQVEDLQRSCRKNNLEMKNVPIKPNETKEDLIDMVISLSQNVGQNMGKADITDIYRIRGMKGKNQSTPIVVETSSTILKADLLKMCKLFNIKNKTKLRAKHLGFRTAEETPIYISEQLTAKGSRLYYLARDLAKSKAYRFCWTAYGRVYVRKDENSPIILVSNEGQVQHLLQK</sequence>
<evidence type="ECO:0000259" key="2">
    <source>
        <dbReference type="Pfam" id="PF25298"/>
    </source>
</evidence>
<dbReference type="EMBL" id="CAKXAJ010017978">
    <property type="protein sequence ID" value="CAH2217342.1"/>
    <property type="molecule type" value="Genomic_DNA"/>
</dbReference>
<dbReference type="Pfam" id="PF25298">
    <property type="entry name" value="Baculo_FP_2nd"/>
    <property type="match status" value="1"/>
</dbReference>
<name>A0A8S4QPZ8_9NEOP</name>
<feature type="domain" description="FP protein C-terminal" evidence="2">
    <location>
        <begin position="152"/>
        <end position="203"/>
    </location>
</feature>
<protein>
    <submittedName>
        <fullName evidence="3">Jg5653 protein</fullName>
    </submittedName>
</protein>
<dbReference type="AlphaFoldDB" id="A0A8S4QPZ8"/>
<keyword evidence="4" id="KW-1185">Reference proteome</keyword>
<dbReference type="InterPro" id="IPR057251">
    <property type="entry name" value="FP_C"/>
</dbReference>
<feature type="coiled-coil region" evidence="1">
    <location>
        <begin position="1"/>
        <end position="49"/>
    </location>
</feature>